<gene>
    <name evidence="1" type="ORF">RHMOL_Rhmol08G0164000</name>
</gene>
<evidence type="ECO:0000313" key="2">
    <source>
        <dbReference type="Proteomes" id="UP001062846"/>
    </source>
</evidence>
<comment type="caution">
    <text evidence="1">The sequence shown here is derived from an EMBL/GenBank/DDBJ whole genome shotgun (WGS) entry which is preliminary data.</text>
</comment>
<dbReference type="EMBL" id="CM046395">
    <property type="protein sequence ID" value="KAI8542753.1"/>
    <property type="molecule type" value="Genomic_DNA"/>
</dbReference>
<protein>
    <submittedName>
        <fullName evidence="1">Uncharacterized protein</fullName>
    </submittedName>
</protein>
<proteinExistence type="predicted"/>
<name>A0ACC0MR23_RHOML</name>
<accession>A0ACC0MR23</accession>
<organism evidence="1 2">
    <name type="scientific">Rhododendron molle</name>
    <name type="common">Chinese azalea</name>
    <name type="synonym">Azalea mollis</name>
    <dbReference type="NCBI Taxonomy" id="49168"/>
    <lineage>
        <taxon>Eukaryota</taxon>
        <taxon>Viridiplantae</taxon>
        <taxon>Streptophyta</taxon>
        <taxon>Embryophyta</taxon>
        <taxon>Tracheophyta</taxon>
        <taxon>Spermatophyta</taxon>
        <taxon>Magnoliopsida</taxon>
        <taxon>eudicotyledons</taxon>
        <taxon>Gunneridae</taxon>
        <taxon>Pentapetalae</taxon>
        <taxon>asterids</taxon>
        <taxon>Ericales</taxon>
        <taxon>Ericaceae</taxon>
        <taxon>Ericoideae</taxon>
        <taxon>Rhodoreae</taxon>
        <taxon>Rhododendron</taxon>
    </lineage>
</organism>
<reference evidence="1" key="1">
    <citation type="submission" date="2022-02" db="EMBL/GenBank/DDBJ databases">
        <title>Plant Genome Project.</title>
        <authorList>
            <person name="Zhang R.-G."/>
        </authorList>
    </citation>
    <scope>NUCLEOTIDE SEQUENCE</scope>
    <source>
        <strain evidence="1">AT1</strain>
    </source>
</reference>
<keyword evidence="2" id="KW-1185">Reference proteome</keyword>
<dbReference type="Proteomes" id="UP001062846">
    <property type="component" value="Chromosome 8"/>
</dbReference>
<evidence type="ECO:0000313" key="1">
    <source>
        <dbReference type="EMBL" id="KAI8542753.1"/>
    </source>
</evidence>
<sequence>MQLQLHCNTNSSLQSLNVARTHQRGGGIGSDDRQKVRESGKRPIWQPSKGCRGRIMDVAAEPLIRRPRFRSLREILLATGCSGEEWMLRLWNQCCCRSMDFPNTLCFCLKGYLALDWVSQDCKEIMHQKAENKTKLCQQIDHSAGEWMSRPSDHADSMYRPRHRSPD</sequence>